<dbReference type="PRINTS" id="PR00409">
    <property type="entry name" value="PHDIOXRDTASE"/>
</dbReference>
<proteinExistence type="predicted"/>
<dbReference type="PROSITE" id="PS51085">
    <property type="entry name" value="2FE2S_FER_2"/>
    <property type="match status" value="1"/>
</dbReference>
<dbReference type="PROSITE" id="PS00197">
    <property type="entry name" value="2FE2S_FER_1"/>
    <property type="match status" value="1"/>
</dbReference>
<dbReference type="SUPFAM" id="SSF63380">
    <property type="entry name" value="Riboflavin synthase domain-like"/>
    <property type="match status" value="1"/>
</dbReference>
<evidence type="ECO:0000259" key="1">
    <source>
        <dbReference type="PROSITE" id="PS51085"/>
    </source>
</evidence>
<dbReference type="InterPro" id="IPR017927">
    <property type="entry name" value="FAD-bd_FR_type"/>
</dbReference>
<dbReference type="InterPro" id="IPR017938">
    <property type="entry name" value="Riboflavin_synthase-like_b-brl"/>
</dbReference>
<evidence type="ECO:0000313" key="3">
    <source>
        <dbReference type="EMBL" id="MFD1707497.1"/>
    </source>
</evidence>
<dbReference type="InterPro" id="IPR001433">
    <property type="entry name" value="OxRdtase_FAD/NAD-bd"/>
</dbReference>
<dbReference type="RefSeq" id="WP_380774218.1">
    <property type="nucleotide sequence ID" value="NZ_JBHUEO010000035.1"/>
</dbReference>
<dbReference type="InterPro" id="IPR012675">
    <property type="entry name" value="Beta-grasp_dom_sf"/>
</dbReference>
<dbReference type="InterPro" id="IPR039261">
    <property type="entry name" value="FNR_nucleotide-bd"/>
</dbReference>
<dbReference type="InterPro" id="IPR052353">
    <property type="entry name" value="Benzoxazolinone_Detox_Enz"/>
</dbReference>
<keyword evidence="4" id="KW-1185">Reference proteome</keyword>
<organism evidence="3 4">
    <name type="scientific">Siminovitchia sediminis</name>
    <dbReference type="NCBI Taxonomy" id="1274353"/>
    <lineage>
        <taxon>Bacteria</taxon>
        <taxon>Bacillati</taxon>
        <taxon>Bacillota</taxon>
        <taxon>Bacilli</taxon>
        <taxon>Bacillales</taxon>
        <taxon>Bacillaceae</taxon>
        <taxon>Siminovitchia</taxon>
    </lineage>
</organism>
<dbReference type="InterPro" id="IPR001041">
    <property type="entry name" value="2Fe-2S_ferredoxin-type"/>
</dbReference>
<reference evidence="4" key="1">
    <citation type="journal article" date="2019" name="Int. J. Syst. Evol. Microbiol.">
        <title>The Global Catalogue of Microorganisms (GCM) 10K type strain sequencing project: providing services to taxonomists for standard genome sequencing and annotation.</title>
        <authorList>
            <consortium name="The Broad Institute Genomics Platform"/>
            <consortium name="The Broad Institute Genome Sequencing Center for Infectious Disease"/>
            <person name="Wu L."/>
            <person name="Ma J."/>
        </authorList>
    </citation>
    <scope>NUCLEOTIDE SEQUENCE [LARGE SCALE GENOMIC DNA]</scope>
    <source>
        <strain evidence="4">CGMCC 1.12295</strain>
    </source>
</reference>
<dbReference type="PROSITE" id="PS51384">
    <property type="entry name" value="FAD_FR"/>
    <property type="match status" value="1"/>
</dbReference>
<dbReference type="SUPFAM" id="SSF54292">
    <property type="entry name" value="2Fe-2S ferredoxin-like"/>
    <property type="match status" value="1"/>
</dbReference>
<dbReference type="Pfam" id="PF00111">
    <property type="entry name" value="Fer2"/>
    <property type="match status" value="1"/>
</dbReference>
<dbReference type="PANTHER" id="PTHR30212:SF2">
    <property type="entry name" value="PROTEIN YIIM"/>
    <property type="match status" value="1"/>
</dbReference>
<name>A0ABW4KHT1_9BACI</name>
<dbReference type="CDD" id="cd06185">
    <property type="entry name" value="PDR_like"/>
    <property type="match status" value="1"/>
</dbReference>
<dbReference type="Pfam" id="PF00175">
    <property type="entry name" value="NAD_binding_1"/>
    <property type="match status" value="1"/>
</dbReference>
<feature type="domain" description="2Fe-2S ferredoxin-type" evidence="1">
    <location>
        <begin position="232"/>
        <end position="321"/>
    </location>
</feature>
<sequence>MLRVYGNVEMVVEKIEQITENVKRFYLYPVDGQLLPAFTGGAHITTYVDTGSEIIDRDYSLVSHPTDRTHYSISINRDENSRGGSVYWHDHIKVGDKVKTSLPKNHFALGFHAKHHVFYAAGIGITPFLTMMADLEVQGKTFELHYAARTKEQCAYYDYLNEKYPGKCTFYFSRTSNPNRMTPETMKNHRIGSHVYFCGPVSMVTEYKEAALAYGYPEKSIHFELFANDTGPKNPFVAEVNGKVIQVTEEQTLLEALLAAGIEAPYSCRAGGCGQCELEVVSGEVDHRDIFFSDKERAERNSILTCCSRAKEEEEKLVLKI</sequence>
<gene>
    <name evidence="3" type="ORF">ACFSCZ_12255</name>
</gene>
<dbReference type="SUPFAM" id="SSF52343">
    <property type="entry name" value="Ferredoxin reductase-like, C-terminal NADP-linked domain"/>
    <property type="match status" value="1"/>
</dbReference>
<accession>A0ABW4KHT1</accession>
<comment type="caution">
    <text evidence="3">The sequence shown here is derived from an EMBL/GenBank/DDBJ whole genome shotgun (WGS) entry which is preliminary data.</text>
</comment>
<protein>
    <submittedName>
        <fullName evidence="3">PDR/VanB family oxidoreductase</fullName>
    </submittedName>
</protein>
<evidence type="ECO:0000259" key="2">
    <source>
        <dbReference type="PROSITE" id="PS51384"/>
    </source>
</evidence>
<dbReference type="Gene3D" id="3.10.20.30">
    <property type="match status" value="1"/>
</dbReference>
<dbReference type="EMBL" id="JBHUEO010000035">
    <property type="protein sequence ID" value="MFD1707497.1"/>
    <property type="molecule type" value="Genomic_DNA"/>
</dbReference>
<dbReference type="Proteomes" id="UP001597301">
    <property type="component" value="Unassembled WGS sequence"/>
</dbReference>
<dbReference type="InterPro" id="IPR036010">
    <property type="entry name" value="2Fe-2S_ferredoxin-like_sf"/>
</dbReference>
<dbReference type="InterPro" id="IPR006058">
    <property type="entry name" value="2Fe2S_fd_BS"/>
</dbReference>
<evidence type="ECO:0000313" key="4">
    <source>
        <dbReference type="Proteomes" id="UP001597301"/>
    </source>
</evidence>
<feature type="domain" description="FAD-binding FR-type" evidence="2">
    <location>
        <begin position="5"/>
        <end position="110"/>
    </location>
</feature>
<dbReference type="PANTHER" id="PTHR30212">
    <property type="entry name" value="PROTEIN YIIM"/>
    <property type="match status" value="1"/>
</dbReference>
<dbReference type="CDD" id="cd00207">
    <property type="entry name" value="fer2"/>
    <property type="match status" value="1"/>
</dbReference>
<dbReference type="Gene3D" id="3.40.50.80">
    <property type="entry name" value="Nucleotide-binding domain of ferredoxin-NADP reductase (FNR) module"/>
    <property type="match status" value="1"/>
</dbReference>
<dbReference type="Gene3D" id="2.40.30.10">
    <property type="entry name" value="Translation factors"/>
    <property type="match status" value="1"/>
</dbReference>